<feature type="compositionally biased region" description="Acidic residues" evidence="1">
    <location>
        <begin position="144"/>
        <end position="153"/>
    </location>
</feature>
<reference evidence="3" key="1">
    <citation type="journal article" date="2019" name="Sci. Rep.">
        <title>Draft genome of Tanacetum cinerariifolium, the natural source of mosquito coil.</title>
        <authorList>
            <person name="Yamashiro T."/>
            <person name="Shiraishi A."/>
            <person name="Satake H."/>
            <person name="Nakayama K."/>
        </authorList>
    </citation>
    <scope>NUCLEOTIDE SEQUENCE</scope>
</reference>
<accession>A0A699IM29</accession>
<sequence length="217" mass="24361">MIIALKSIYKVKLDEYGDVLKNKARSVAKGYQQEEGIDFEESFAPVARIEAIRLFIANAAGSLGVSLEYHAPSDDDIRVEDDDEDLKEDPSEEHKPEDDDEDPEEDPSEEHEPKDDDEDPEEDPNEEHEPEDEDTKDPSKGYDETEPFEEDETAVTPPPPRHYGSRISAPLGHRAAMIHMRDDVLEEDMLPRRRFVLTAPSPGCYVAESSAAAARAP</sequence>
<feature type="non-terminal residue" evidence="3">
    <location>
        <position position="217"/>
    </location>
</feature>
<dbReference type="AlphaFoldDB" id="A0A699IM29"/>
<feature type="compositionally biased region" description="Acidic residues" evidence="1">
    <location>
        <begin position="77"/>
        <end position="87"/>
    </location>
</feature>
<dbReference type="Pfam" id="PF07727">
    <property type="entry name" value="RVT_2"/>
    <property type="match status" value="1"/>
</dbReference>
<evidence type="ECO:0000259" key="2">
    <source>
        <dbReference type="Pfam" id="PF07727"/>
    </source>
</evidence>
<dbReference type="InterPro" id="IPR013103">
    <property type="entry name" value="RVT_2"/>
</dbReference>
<comment type="caution">
    <text evidence="3">The sequence shown here is derived from an EMBL/GenBank/DDBJ whole genome shotgun (WGS) entry which is preliminary data.</text>
</comment>
<feature type="domain" description="Reverse transcriptase Ty1/copia-type" evidence="2">
    <location>
        <begin position="3"/>
        <end position="60"/>
    </location>
</feature>
<gene>
    <name evidence="3" type="ORF">Tci_533009</name>
</gene>
<evidence type="ECO:0000256" key="1">
    <source>
        <dbReference type="SAM" id="MobiDB-lite"/>
    </source>
</evidence>
<feature type="compositionally biased region" description="Basic and acidic residues" evidence="1">
    <location>
        <begin position="88"/>
        <end position="97"/>
    </location>
</feature>
<protein>
    <submittedName>
        <fullName evidence="3">Retrovirus-related Pol polyprotein from transposon TNT 1-94</fullName>
    </submittedName>
</protein>
<name>A0A699IM29_TANCI</name>
<evidence type="ECO:0000313" key="3">
    <source>
        <dbReference type="EMBL" id="GEZ61036.1"/>
    </source>
</evidence>
<feature type="region of interest" description="Disordered" evidence="1">
    <location>
        <begin position="73"/>
        <end position="167"/>
    </location>
</feature>
<proteinExistence type="predicted"/>
<dbReference type="EMBL" id="BKCJ010300216">
    <property type="protein sequence ID" value="GEZ61036.1"/>
    <property type="molecule type" value="Genomic_DNA"/>
</dbReference>
<organism evidence="3">
    <name type="scientific">Tanacetum cinerariifolium</name>
    <name type="common">Dalmatian daisy</name>
    <name type="synonym">Chrysanthemum cinerariifolium</name>
    <dbReference type="NCBI Taxonomy" id="118510"/>
    <lineage>
        <taxon>Eukaryota</taxon>
        <taxon>Viridiplantae</taxon>
        <taxon>Streptophyta</taxon>
        <taxon>Embryophyta</taxon>
        <taxon>Tracheophyta</taxon>
        <taxon>Spermatophyta</taxon>
        <taxon>Magnoliopsida</taxon>
        <taxon>eudicotyledons</taxon>
        <taxon>Gunneridae</taxon>
        <taxon>Pentapetalae</taxon>
        <taxon>asterids</taxon>
        <taxon>campanulids</taxon>
        <taxon>Asterales</taxon>
        <taxon>Asteraceae</taxon>
        <taxon>Asteroideae</taxon>
        <taxon>Anthemideae</taxon>
        <taxon>Anthemidinae</taxon>
        <taxon>Tanacetum</taxon>
    </lineage>
</organism>
<feature type="compositionally biased region" description="Acidic residues" evidence="1">
    <location>
        <begin position="98"/>
        <end position="135"/>
    </location>
</feature>